<sequence length="103" mass="11522">MIWHLGTLHGGLLTEACVVKHYPVINDTGYIPKDTVTSCSTSSLYHRLNSLTKVDCLVSNSSRQMCCTMHAAILLAAPTSIEYGTFSSDYLHHRWCFTDCRPQ</sequence>
<dbReference type="EMBL" id="BMAV01013339">
    <property type="protein sequence ID" value="GFY60925.1"/>
    <property type="molecule type" value="Genomic_DNA"/>
</dbReference>
<accession>A0A8X6XYH4</accession>
<reference evidence="1" key="1">
    <citation type="submission" date="2020-08" db="EMBL/GenBank/DDBJ databases">
        <title>Multicomponent nature underlies the extraordinary mechanical properties of spider dragline silk.</title>
        <authorList>
            <person name="Kono N."/>
            <person name="Nakamura H."/>
            <person name="Mori M."/>
            <person name="Yoshida Y."/>
            <person name="Ohtoshi R."/>
            <person name="Malay A.D."/>
            <person name="Moran D.A.P."/>
            <person name="Tomita M."/>
            <person name="Numata K."/>
            <person name="Arakawa K."/>
        </authorList>
    </citation>
    <scope>NUCLEOTIDE SEQUENCE</scope>
</reference>
<comment type="caution">
    <text evidence="1">The sequence shown here is derived from an EMBL/GenBank/DDBJ whole genome shotgun (WGS) entry which is preliminary data.</text>
</comment>
<evidence type="ECO:0000313" key="1">
    <source>
        <dbReference type="EMBL" id="GFY60925.1"/>
    </source>
</evidence>
<keyword evidence="2" id="KW-1185">Reference proteome</keyword>
<evidence type="ECO:0000313" key="2">
    <source>
        <dbReference type="Proteomes" id="UP000886998"/>
    </source>
</evidence>
<organism evidence="1 2">
    <name type="scientific">Trichonephila inaurata madagascariensis</name>
    <dbReference type="NCBI Taxonomy" id="2747483"/>
    <lineage>
        <taxon>Eukaryota</taxon>
        <taxon>Metazoa</taxon>
        <taxon>Ecdysozoa</taxon>
        <taxon>Arthropoda</taxon>
        <taxon>Chelicerata</taxon>
        <taxon>Arachnida</taxon>
        <taxon>Araneae</taxon>
        <taxon>Araneomorphae</taxon>
        <taxon>Entelegynae</taxon>
        <taxon>Araneoidea</taxon>
        <taxon>Nephilidae</taxon>
        <taxon>Trichonephila</taxon>
        <taxon>Trichonephila inaurata</taxon>
    </lineage>
</organism>
<name>A0A8X6XYH4_9ARAC</name>
<gene>
    <name evidence="1" type="ORF">TNIN_96521</name>
</gene>
<dbReference type="AlphaFoldDB" id="A0A8X6XYH4"/>
<protein>
    <submittedName>
        <fullName evidence="1">Uncharacterized protein</fullName>
    </submittedName>
</protein>
<proteinExistence type="predicted"/>
<dbReference type="Proteomes" id="UP000886998">
    <property type="component" value="Unassembled WGS sequence"/>
</dbReference>